<accession>A0ABW3JW28</accession>
<dbReference type="RefSeq" id="WP_377574435.1">
    <property type="nucleotide sequence ID" value="NZ_JBHTKA010000001.1"/>
</dbReference>
<dbReference type="EMBL" id="JBHTKA010000001">
    <property type="protein sequence ID" value="MFD0998178.1"/>
    <property type="molecule type" value="Genomic_DNA"/>
</dbReference>
<gene>
    <name evidence="1" type="ORF">ACFQ21_02630</name>
</gene>
<keyword evidence="2" id="KW-1185">Reference proteome</keyword>
<sequence>MAFNPSKESIKLASLNKLHDDAHAVLDSVKAAKTAFDNATNDRETSFAPLKKLSTKIVNALAATDASKLTLDDASSINFKIQGRRNGKKVVAVAGKDDTPPEPAGISVSQQSFDTLVDNFAKLTQTVAAEAHYTPNENELRVTTPNSLLADLRARNKAVVAAITSLSNARIARDTLLHAANTGLYDTAQSVKQYIKSLFDATSPQYRQVSGIKFTSRA</sequence>
<evidence type="ECO:0000313" key="1">
    <source>
        <dbReference type="EMBL" id="MFD0998178.1"/>
    </source>
</evidence>
<name>A0ABW3JW28_9BACT</name>
<reference evidence="2" key="1">
    <citation type="journal article" date="2019" name="Int. J. Syst. Evol. Microbiol.">
        <title>The Global Catalogue of Microorganisms (GCM) 10K type strain sequencing project: providing services to taxonomists for standard genome sequencing and annotation.</title>
        <authorList>
            <consortium name="The Broad Institute Genomics Platform"/>
            <consortium name="The Broad Institute Genome Sequencing Center for Infectious Disease"/>
            <person name="Wu L."/>
            <person name="Ma J."/>
        </authorList>
    </citation>
    <scope>NUCLEOTIDE SEQUENCE [LARGE SCALE GENOMIC DNA]</scope>
    <source>
        <strain evidence="2">CCUG 58938</strain>
    </source>
</reference>
<dbReference type="Proteomes" id="UP001597112">
    <property type="component" value="Unassembled WGS sequence"/>
</dbReference>
<proteinExistence type="predicted"/>
<evidence type="ECO:0000313" key="2">
    <source>
        <dbReference type="Proteomes" id="UP001597112"/>
    </source>
</evidence>
<comment type="caution">
    <text evidence="1">The sequence shown here is derived from an EMBL/GenBank/DDBJ whole genome shotgun (WGS) entry which is preliminary data.</text>
</comment>
<protein>
    <submittedName>
        <fullName evidence="1">Uncharacterized protein</fullName>
    </submittedName>
</protein>
<organism evidence="1 2">
    <name type="scientific">Ohtaekwangia kribbensis</name>
    <dbReference type="NCBI Taxonomy" id="688913"/>
    <lineage>
        <taxon>Bacteria</taxon>
        <taxon>Pseudomonadati</taxon>
        <taxon>Bacteroidota</taxon>
        <taxon>Cytophagia</taxon>
        <taxon>Cytophagales</taxon>
        <taxon>Fulvivirgaceae</taxon>
        <taxon>Ohtaekwangia</taxon>
    </lineage>
</organism>